<evidence type="ECO:0000256" key="4">
    <source>
        <dbReference type="ARBA" id="ARBA00022692"/>
    </source>
</evidence>
<dbReference type="GO" id="GO:0015250">
    <property type="term" value="F:water channel activity"/>
    <property type="evidence" value="ECO:0007669"/>
    <property type="project" value="TreeGrafter"/>
</dbReference>
<dbReference type="InterPro" id="IPR050363">
    <property type="entry name" value="MIP/Aquaporin"/>
</dbReference>
<sequence>MAPALVENAQKIMSKFPNLNKYLAEMWGTFFIVIFGVGSVCSAVSSGMLMGLWQVATVWGFGVALSIYSTASVSGAHLNPAVSLAFAIFREKDFAWRECFWYMLFQMLGGILGGVVNLACFSDLIEQYEEANNIDRDSENGVYSAMMFGEYFPHPGAWQLNYKMVSPFYACMVEAWGTCVLMFMILALTDSRNKALERKELAPLLIGFTVACLISVYAPITQAGWNPARDFGPRIVAAMAGWGEIAIPGPRGGFWVFILGPFIGAPVGAFLYDVFISPGLGPVEGDSKDGEKAADSSGEQELSERISVTSCEEVYMKVPCHIVGDQCLPKQRMGESQTRLRLSVERRDEGFITDYVESECGGGGCSSTGCSNVPMSN</sequence>
<name>A0A7S2XU86_9STRA</name>
<gene>
    <name evidence="9" type="ORF">FJAP1339_LOCUS1236</name>
</gene>
<keyword evidence="3 7" id="KW-0813">Transport</keyword>
<feature type="transmembrane region" description="Helical" evidence="8">
    <location>
        <begin position="201"/>
        <end position="220"/>
    </location>
</feature>
<feature type="transmembrane region" description="Helical" evidence="8">
    <location>
        <begin position="65"/>
        <end position="88"/>
    </location>
</feature>
<dbReference type="InterPro" id="IPR023271">
    <property type="entry name" value="Aquaporin-like"/>
</dbReference>
<dbReference type="CDD" id="cd00333">
    <property type="entry name" value="MIP"/>
    <property type="match status" value="1"/>
</dbReference>
<dbReference type="EMBL" id="HBHR01002805">
    <property type="protein sequence ID" value="CAD9858718.1"/>
    <property type="molecule type" value="Transcribed_RNA"/>
</dbReference>
<dbReference type="GO" id="GO:0015254">
    <property type="term" value="F:glycerol channel activity"/>
    <property type="evidence" value="ECO:0007669"/>
    <property type="project" value="TreeGrafter"/>
</dbReference>
<evidence type="ECO:0000256" key="6">
    <source>
        <dbReference type="ARBA" id="ARBA00023136"/>
    </source>
</evidence>
<protein>
    <recommendedName>
        <fullName evidence="10">Aquaporin</fullName>
    </recommendedName>
</protein>
<dbReference type="PRINTS" id="PR00783">
    <property type="entry name" value="MINTRINSICP"/>
</dbReference>
<dbReference type="NCBIfam" id="TIGR00861">
    <property type="entry name" value="MIP"/>
    <property type="match status" value="1"/>
</dbReference>
<evidence type="ECO:0000256" key="1">
    <source>
        <dbReference type="ARBA" id="ARBA00004141"/>
    </source>
</evidence>
<comment type="subcellular location">
    <subcellularLocation>
        <location evidence="1">Membrane</location>
        <topology evidence="1">Multi-pass membrane protein</topology>
    </subcellularLocation>
</comment>
<proteinExistence type="inferred from homology"/>
<dbReference type="InterPro" id="IPR000425">
    <property type="entry name" value="MIP"/>
</dbReference>
<evidence type="ECO:0000256" key="3">
    <source>
        <dbReference type="ARBA" id="ARBA00022448"/>
    </source>
</evidence>
<dbReference type="PROSITE" id="PS00221">
    <property type="entry name" value="MIP"/>
    <property type="match status" value="1"/>
</dbReference>
<dbReference type="PANTHER" id="PTHR43829">
    <property type="entry name" value="AQUAPORIN OR AQUAGLYCEROPORIN RELATED"/>
    <property type="match status" value="1"/>
</dbReference>
<reference evidence="9" key="1">
    <citation type="submission" date="2021-01" db="EMBL/GenBank/DDBJ databases">
        <authorList>
            <person name="Corre E."/>
            <person name="Pelletier E."/>
            <person name="Niang G."/>
            <person name="Scheremetjew M."/>
            <person name="Finn R."/>
            <person name="Kale V."/>
            <person name="Holt S."/>
            <person name="Cochrane G."/>
            <person name="Meng A."/>
            <person name="Brown T."/>
            <person name="Cohen L."/>
        </authorList>
    </citation>
    <scope>NUCLEOTIDE SEQUENCE</scope>
    <source>
        <strain evidence="9">CCMP1661</strain>
    </source>
</reference>
<dbReference type="SUPFAM" id="SSF81338">
    <property type="entry name" value="Aquaporin-like"/>
    <property type="match status" value="1"/>
</dbReference>
<organism evidence="9">
    <name type="scientific">Fibrocapsa japonica</name>
    <dbReference type="NCBI Taxonomy" id="94617"/>
    <lineage>
        <taxon>Eukaryota</taxon>
        <taxon>Sar</taxon>
        <taxon>Stramenopiles</taxon>
        <taxon>Ochrophyta</taxon>
        <taxon>Raphidophyceae</taxon>
        <taxon>Chattonellales</taxon>
        <taxon>Chattonellaceae</taxon>
        <taxon>Fibrocapsa</taxon>
    </lineage>
</organism>
<keyword evidence="5 8" id="KW-1133">Transmembrane helix</keyword>
<evidence type="ECO:0000256" key="2">
    <source>
        <dbReference type="ARBA" id="ARBA00006175"/>
    </source>
</evidence>
<feature type="transmembrane region" description="Helical" evidence="8">
    <location>
        <begin position="100"/>
        <end position="119"/>
    </location>
</feature>
<evidence type="ECO:0008006" key="10">
    <source>
        <dbReference type="Google" id="ProtNLM"/>
    </source>
</evidence>
<dbReference type="AlphaFoldDB" id="A0A7S2XU86"/>
<keyword evidence="4 7" id="KW-0812">Transmembrane</keyword>
<evidence type="ECO:0000256" key="7">
    <source>
        <dbReference type="RuleBase" id="RU000477"/>
    </source>
</evidence>
<feature type="transmembrane region" description="Helical" evidence="8">
    <location>
        <begin position="30"/>
        <end position="53"/>
    </location>
</feature>
<dbReference type="Pfam" id="PF00230">
    <property type="entry name" value="MIP"/>
    <property type="match status" value="1"/>
</dbReference>
<dbReference type="PANTHER" id="PTHR43829:SF9">
    <property type="entry name" value="AQUAPORIN-9"/>
    <property type="match status" value="1"/>
</dbReference>
<accession>A0A7S2XU86</accession>
<keyword evidence="6 8" id="KW-0472">Membrane</keyword>
<evidence type="ECO:0000313" key="9">
    <source>
        <dbReference type="EMBL" id="CAD9858718.1"/>
    </source>
</evidence>
<dbReference type="Gene3D" id="1.20.1080.10">
    <property type="entry name" value="Glycerol uptake facilitator protein"/>
    <property type="match status" value="1"/>
</dbReference>
<evidence type="ECO:0000256" key="5">
    <source>
        <dbReference type="ARBA" id="ARBA00022989"/>
    </source>
</evidence>
<comment type="similarity">
    <text evidence="2 7">Belongs to the MIP/aquaporin (TC 1.A.8) family.</text>
</comment>
<evidence type="ECO:0000256" key="8">
    <source>
        <dbReference type="SAM" id="Phobius"/>
    </source>
</evidence>
<dbReference type="InterPro" id="IPR022357">
    <property type="entry name" value="MIP_CS"/>
</dbReference>
<dbReference type="GO" id="GO:0005886">
    <property type="term" value="C:plasma membrane"/>
    <property type="evidence" value="ECO:0007669"/>
    <property type="project" value="TreeGrafter"/>
</dbReference>
<feature type="transmembrane region" description="Helical" evidence="8">
    <location>
        <begin position="252"/>
        <end position="272"/>
    </location>
</feature>
<feature type="transmembrane region" description="Helical" evidence="8">
    <location>
        <begin position="167"/>
        <end position="189"/>
    </location>
</feature>